<evidence type="ECO:0000256" key="1">
    <source>
        <dbReference type="HAMAP-Rule" id="MF_00095"/>
    </source>
</evidence>
<dbReference type="Proteomes" id="UP000307790">
    <property type="component" value="Unassembled WGS sequence"/>
</dbReference>
<dbReference type="AlphaFoldDB" id="A0A5R9IQU0"/>
<dbReference type="Pfam" id="PF17746">
    <property type="entry name" value="SfsA_N"/>
    <property type="match status" value="1"/>
</dbReference>
<comment type="caution">
    <text evidence="4">The sequence shown here is derived from an EMBL/GenBank/DDBJ whole genome shotgun (WGS) entry which is preliminary data.</text>
</comment>
<comment type="similarity">
    <text evidence="1">Belongs to the SfsA family.</text>
</comment>
<dbReference type="Pfam" id="PF03749">
    <property type="entry name" value="SfsA"/>
    <property type="match status" value="1"/>
</dbReference>
<dbReference type="Gene3D" id="2.40.50.580">
    <property type="match status" value="1"/>
</dbReference>
<dbReference type="Gene3D" id="3.40.1350.60">
    <property type="match status" value="1"/>
</dbReference>
<reference evidence="4 5" key="1">
    <citation type="submission" date="2019-05" db="EMBL/GenBank/DDBJ databases">
        <title>Genome sequences of Thalassotalea litorea 1K03283.</title>
        <authorList>
            <person name="Zhang D."/>
        </authorList>
    </citation>
    <scope>NUCLEOTIDE SEQUENCE [LARGE SCALE GENOMIC DNA]</scope>
    <source>
        <strain evidence="4 5">MCCC 1K03283</strain>
    </source>
</reference>
<dbReference type="FunFam" id="2.40.50.580:FF:000001">
    <property type="entry name" value="Sugar fermentation stimulation protein A"/>
    <property type="match status" value="1"/>
</dbReference>
<proteinExistence type="inferred from homology"/>
<dbReference type="InterPro" id="IPR041465">
    <property type="entry name" value="SfsA_N"/>
</dbReference>
<dbReference type="FunFam" id="3.40.1350.60:FF:000001">
    <property type="entry name" value="Sugar fermentation stimulation protein A"/>
    <property type="match status" value="1"/>
</dbReference>
<organism evidence="4 5">
    <name type="scientific">Thalassotalea litorea</name>
    <dbReference type="NCBI Taxonomy" id="2020715"/>
    <lineage>
        <taxon>Bacteria</taxon>
        <taxon>Pseudomonadati</taxon>
        <taxon>Pseudomonadota</taxon>
        <taxon>Gammaproteobacteria</taxon>
        <taxon>Alteromonadales</taxon>
        <taxon>Colwelliaceae</taxon>
        <taxon>Thalassotalea</taxon>
    </lineage>
</organism>
<feature type="domain" description="SfsA N-terminal OB" evidence="3">
    <location>
        <begin position="13"/>
        <end position="80"/>
    </location>
</feature>
<sequence>MQFAKPLRSATLIKRYKRFLADIKLEDGRVITIHCPNTGAMTGCAEPGFTVWYSTSDSKTRKYPQTFELVQNDQGHWIGVNTGQANKLVVEAISKGVISELTGYQNCQTEVKYGDERSRIDVMLTDPDRSDCYVEIKSTTLLVDGQGYFPDAVTTRGQKHIRELMAMKAQGYRSVLMFCVQHTGIEQVSIADFVDPHYAALIIQAVAVGVEILCYGCEIDELGINLVKKLDFALP</sequence>
<dbReference type="GO" id="GO:0003677">
    <property type="term" value="F:DNA binding"/>
    <property type="evidence" value="ECO:0007669"/>
    <property type="project" value="InterPro"/>
</dbReference>
<name>A0A5R9IQU0_9GAMM</name>
<dbReference type="EMBL" id="VCBC01000011">
    <property type="protein sequence ID" value="TLU64258.1"/>
    <property type="molecule type" value="Genomic_DNA"/>
</dbReference>
<dbReference type="RefSeq" id="WP_138320241.1">
    <property type="nucleotide sequence ID" value="NZ_VCBC01000011.1"/>
</dbReference>
<keyword evidence="5" id="KW-1185">Reference proteome</keyword>
<dbReference type="InterPro" id="IPR005224">
    <property type="entry name" value="SfsA"/>
</dbReference>
<feature type="domain" description="Sugar fermentation stimulation protein C-terminal" evidence="2">
    <location>
        <begin position="85"/>
        <end position="221"/>
    </location>
</feature>
<dbReference type="CDD" id="cd22359">
    <property type="entry name" value="SfsA-like_bacterial"/>
    <property type="match status" value="1"/>
</dbReference>
<protein>
    <recommendedName>
        <fullName evidence="1">Sugar fermentation stimulation protein homolog</fullName>
    </recommendedName>
</protein>
<dbReference type="HAMAP" id="MF_00095">
    <property type="entry name" value="SfsA"/>
    <property type="match status" value="1"/>
</dbReference>
<evidence type="ECO:0000259" key="3">
    <source>
        <dbReference type="Pfam" id="PF17746"/>
    </source>
</evidence>
<dbReference type="InterPro" id="IPR040452">
    <property type="entry name" value="SfsA_C"/>
</dbReference>
<accession>A0A5R9IQU0</accession>
<evidence type="ECO:0000313" key="4">
    <source>
        <dbReference type="EMBL" id="TLU64258.1"/>
    </source>
</evidence>
<evidence type="ECO:0000313" key="5">
    <source>
        <dbReference type="Proteomes" id="UP000307790"/>
    </source>
</evidence>
<dbReference type="OrthoDB" id="9802365at2"/>
<dbReference type="PANTHER" id="PTHR30545:SF2">
    <property type="entry name" value="SUGAR FERMENTATION STIMULATION PROTEIN A"/>
    <property type="match status" value="1"/>
</dbReference>
<dbReference type="PANTHER" id="PTHR30545">
    <property type="entry name" value="SUGAR FERMENTATION STIMULATION PROTEIN A"/>
    <property type="match status" value="1"/>
</dbReference>
<gene>
    <name evidence="1 4" type="primary">sfsA</name>
    <name evidence="4" type="ORF">FE810_11655</name>
</gene>
<dbReference type="NCBIfam" id="TIGR00230">
    <property type="entry name" value="sfsA"/>
    <property type="match status" value="1"/>
</dbReference>
<evidence type="ECO:0000259" key="2">
    <source>
        <dbReference type="Pfam" id="PF03749"/>
    </source>
</evidence>